<dbReference type="EMBL" id="BMJI01000017">
    <property type="protein sequence ID" value="GGC96419.1"/>
    <property type="molecule type" value="Genomic_DNA"/>
</dbReference>
<evidence type="ECO:0000313" key="3">
    <source>
        <dbReference type="Proteomes" id="UP000597761"/>
    </source>
</evidence>
<comment type="caution">
    <text evidence="2">The sequence shown here is derived from an EMBL/GenBank/DDBJ whole genome shotgun (WGS) entry which is preliminary data.</text>
</comment>
<organism evidence="2 3">
    <name type="scientific">Tersicoccus solisilvae</name>
    <dbReference type="NCBI Taxonomy" id="1882339"/>
    <lineage>
        <taxon>Bacteria</taxon>
        <taxon>Bacillati</taxon>
        <taxon>Actinomycetota</taxon>
        <taxon>Actinomycetes</taxon>
        <taxon>Micrococcales</taxon>
        <taxon>Micrococcaceae</taxon>
        <taxon>Tersicoccus</taxon>
    </lineage>
</organism>
<dbReference type="Gene3D" id="2.40.160.20">
    <property type="match status" value="1"/>
</dbReference>
<name>A0ABQ1PG03_9MICC</name>
<reference evidence="3" key="1">
    <citation type="journal article" date="2019" name="Int. J. Syst. Evol. Microbiol.">
        <title>The Global Catalogue of Microorganisms (GCM) 10K type strain sequencing project: providing services to taxonomists for standard genome sequencing and annotation.</title>
        <authorList>
            <consortium name="The Broad Institute Genomics Platform"/>
            <consortium name="The Broad Institute Genome Sequencing Center for Infectious Disease"/>
            <person name="Wu L."/>
            <person name="Ma J."/>
        </authorList>
    </citation>
    <scope>NUCLEOTIDE SEQUENCE [LARGE SCALE GENOMIC DNA]</scope>
    <source>
        <strain evidence="3">CGMCC 1.15480</strain>
    </source>
</reference>
<protein>
    <recommendedName>
        <fullName evidence="1">UPF0311 protein GCM10011512_24300</fullName>
    </recommendedName>
</protein>
<accession>A0ABQ1PG03</accession>
<comment type="similarity">
    <text evidence="1">Belongs to the UPF0311 family.</text>
</comment>
<dbReference type="InterPro" id="IPR020915">
    <property type="entry name" value="UPF0311"/>
</dbReference>
<gene>
    <name evidence="2" type="ORF">GCM10011512_24300</name>
</gene>
<dbReference type="PANTHER" id="PTHR37315:SF1">
    <property type="entry name" value="UPF0311 PROTEIN BLR7842"/>
    <property type="match status" value="1"/>
</dbReference>
<sequence length="157" mass="16714">MRTPSLTPFCTLRVQVAAPATIGDTTDGTRRIVPITGGTVAGTDPGGRPFTGTILPAGADVQRGVSATVTELDARYGIALDDGEHLFVHNAAVRSGSAEDLAAIARSEPVDPARLYFRSWPRLHGTGERWAWLAGRLFVGTGERRPDAVDLAFFLLD</sequence>
<dbReference type="Pfam" id="PF11578">
    <property type="entry name" value="DUF3237"/>
    <property type="match status" value="1"/>
</dbReference>
<dbReference type="HAMAP" id="MF_00775">
    <property type="entry name" value="UPF0311"/>
    <property type="match status" value="1"/>
</dbReference>
<proteinExistence type="inferred from homology"/>
<evidence type="ECO:0000313" key="2">
    <source>
        <dbReference type="EMBL" id="GGC96419.1"/>
    </source>
</evidence>
<dbReference type="RefSeq" id="WP_188668684.1">
    <property type="nucleotide sequence ID" value="NZ_BMJI01000017.1"/>
</dbReference>
<dbReference type="Proteomes" id="UP000597761">
    <property type="component" value="Unassembled WGS sequence"/>
</dbReference>
<dbReference type="PANTHER" id="PTHR37315">
    <property type="entry name" value="UPF0311 PROTEIN BLR7842"/>
    <property type="match status" value="1"/>
</dbReference>
<evidence type="ECO:0000256" key="1">
    <source>
        <dbReference type="HAMAP-Rule" id="MF_00775"/>
    </source>
</evidence>
<keyword evidence="3" id="KW-1185">Reference proteome</keyword>